<protein>
    <recommendedName>
        <fullName evidence="2">DUF3048 domain-containing protein</fullName>
    </recommendedName>
</protein>
<sequence>MTERSNKKKYPLCAAALALAVLLAGCAPAEGAAAATAQPTAEPTEAPTPTPEPEANPLTGEQGDYTNQRPVAVSIRTGDGSTPQWGIAAADVLIEGVTEGKTAGLTAVFASVDSVEKAGPVAPGRDLPLQLVLPLNAVPVHINKSVYASNLLNVLQYQDLDGYHAGTAGFAFDEDRANSG</sequence>
<feature type="compositionally biased region" description="Low complexity" evidence="1">
    <location>
        <begin position="33"/>
        <end position="45"/>
    </location>
</feature>
<evidence type="ECO:0000313" key="3">
    <source>
        <dbReference type="EMBL" id="EKC48839.1"/>
    </source>
</evidence>
<comment type="caution">
    <text evidence="3">The sequence shown here is derived from an EMBL/GenBank/DDBJ whole genome shotgun (WGS) entry which is preliminary data.</text>
</comment>
<feature type="domain" description="DUF3048" evidence="2">
    <location>
        <begin position="58"/>
        <end position="176"/>
    </location>
</feature>
<dbReference type="Pfam" id="PF11258">
    <property type="entry name" value="DUF3048"/>
    <property type="match status" value="1"/>
</dbReference>
<gene>
    <name evidence="3" type="ORF">LEA_18692</name>
</gene>
<proteinExistence type="predicted"/>
<reference evidence="3" key="1">
    <citation type="journal article" date="2013" name="Environ. Microbiol.">
        <title>Microbiota from the distal guts of lean and obese adolescents exhibit partial functional redundancy besides clear differences in community structure.</title>
        <authorList>
            <person name="Ferrer M."/>
            <person name="Ruiz A."/>
            <person name="Lanza F."/>
            <person name="Haange S.B."/>
            <person name="Oberbach A."/>
            <person name="Till H."/>
            <person name="Bargiela R."/>
            <person name="Campoy C."/>
            <person name="Segura M.T."/>
            <person name="Richter M."/>
            <person name="von Bergen M."/>
            <person name="Seifert J."/>
            <person name="Suarez A."/>
        </authorList>
    </citation>
    <scope>NUCLEOTIDE SEQUENCE</scope>
</reference>
<dbReference type="PROSITE" id="PS51257">
    <property type="entry name" value="PROKAR_LIPOPROTEIN"/>
    <property type="match status" value="1"/>
</dbReference>
<dbReference type="AlphaFoldDB" id="K1S0H5"/>
<feature type="non-terminal residue" evidence="3">
    <location>
        <position position="180"/>
    </location>
</feature>
<dbReference type="InterPro" id="IPR021416">
    <property type="entry name" value="DUF3048_N"/>
</dbReference>
<dbReference type="InterPro" id="IPR023158">
    <property type="entry name" value="YerB-like_sf"/>
</dbReference>
<accession>K1S0H5</accession>
<feature type="region of interest" description="Disordered" evidence="1">
    <location>
        <begin position="33"/>
        <end position="66"/>
    </location>
</feature>
<name>K1S0H5_9ZZZZ</name>
<evidence type="ECO:0000259" key="2">
    <source>
        <dbReference type="Pfam" id="PF11258"/>
    </source>
</evidence>
<dbReference type="EMBL" id="AJWY01012830">
    <property type="protein sequence ID" value="EKC48839.1"/>
    <property type="molecule type" value="Genomic_DNA"/>
</dbReference>
<dbReference type="Gene3D" id="3.50.90.10">
    <property type="entry name" value="YerB-like"/>
    <property type="match status" value="1"/>
</dbReference>
<evidence type="ECO:0000256" key="1">
    <source>
        <dbReference type="SAM" id="MobiDB-lite"/>
    </source>
</evidence>
<organism evidence="3">
    <name type="scientific">human gut metagenome</name>
    <dbReference type="NCBI Taxonomy" id="408170"/>
    <lineage>
        <taxon>unclassified sequences</taxon>
        <taxon>metagenomes</taxon>
        <taxon>organismal metagenomes</taxon>
    </lineage>
</organism>
<dbReference type="SUPFAM" id="SSF159774">
    <property type="entry name" value="YerB-like"/>
    <property type="match status" value="1"/>
</dbReference>